<evidence type="ECO:0000313" key="5">
    <source>
        <dbReference type="Proteomes" id="UP001154329"/>
    </source>
</evidence>
<organism evidence="4 5">
    <name type="scientific">Aphis gossypii</name>
    <name type="common">Cotton aphid</name>
    <dbReference type="NCBI Taxonomy" id="80765"/>
    <lineage>
        <taxon>Eukaryota</taxon>
        <taxon>Metazoa</taxon>
        <taxon>Ecdysozoa</taxon>
        <taxon>Arthropoda</taxon>
        <taxon>Hexapoda</taxon>
        <taxon>Insecta</taxon>
        <taxon>Pterygota</taxon>
        <taxon>Neoptera</taxon>
        <taxon>Paraneoptera</taxon>
        <taxon>Hemiptera</taxon>
        <taxon>Sternorrhyncha</taxon>
        <taxon>Aphidomorpha</taxon>
        <taxon>Aphidoidea</taxon>
        <taxon>Aphididae</taxon>
        <taxon>Aphidini</taxon>
        <taxon>Aphis</taxon>
        <taxon>Aphis</taxon>
    </lineage>
</organism>
<dbReference type="EMBL" id="OU899037">
    <property type="protein sequence ID" value="CAH1737975.1"/>
    <property type="molecule type" value="Genomic_DNA"/>
</dbReference>
<keyword evidence="1" id="KW-0175">Coiled coil</keyword>
<keyword evidence="5" id="KW-1185">Reference proteome</keyword>
<accession>A0A9P0JKJ8</accession>
<dbReference type="Proteomes" id="UP001154329">
    <property type="component" value="Chromosome 4"/>
</dbReference>
<feature type="region of interest" description="Disordered" evidence="2">
    <location>
        <begin position="337"/>
        <end position="359"/>
    </location>
</feature>
<reference evidence="4" key="1">
    <citation type="submission" date="2022-02" db="EMBL/GenBank/DDBJ databases">
        <authorList>
            <person name="King R."/>
        </authorList>
    </citation>
    <scope>NUCLEOTIDE SEQUENCE</scope>
</reference>
<feature type="coiled-coil region" evidence="1">
    <location>
        <begin position="190"/>
        <end position="287"/>
    </location>
</feature>
<dbReference type="AlphaFoldDB" id="A0A9P0JKJ8"/>
<feature type="chain" id="PRO_5040406173" evidence="3">
    <location>
        <begin position="22"/>
        <end position="486"/>
    </location>
</feature>
<gene>
    <name evidence="4" type="ORF">APHIGO_LOCUS11400</name>
</gene>
<proteinExistence type="predicted"/>
<evidence type="ECO:0000256" key="3">
    <source>
        <dbReference type="SAM" id="SignalP"/>
    </source>
</evidence>
<evidence type="ECO:0000313" key="4">
    <source>
        <dbReference type="EMBL" id="CAH1737975.1"/>
    </source>
</evidence>
<feature type="compositionally biased region" description="Polar residues" evidence="2">
    <location>
        <begin position="337"/>
        <end position="355"/>
    </location>
</feature>
<reference evidence="4" key="2">
    <citation type="submission" date="2022-10" db="EMBL/GenBank/DDBJ databases">
        <authorList>
            <consortium name="ENA_rothamsted_submissions"/>
            <consortium name="culmorum"/>
            <person name="King R."/>
        </authorList>
    </citation>
    <scope>NUCLEOTIDE SEQUENCE</scope>
</reference>
<name>A0A9P0JKJ8_APHGO</name>
<keyword evidence="3" id="KW-0732">Signal</keyword>
<sequence>MAYKMFSTGLVVLAFIGMTLCQQQLHQLTTGLPSQYQPSSMSQGSYPVSSSAVQQAHGKYGEIESQSEKLSAPIMSVPQQSQAYQNFEQQQHFAQSYQAPYENAGAQYSIGAPNSYHIPHASQRYYVPDTQQSAEPQYNNKESYPAALPAVIPEQVQPEYKQQFIAPTENQQDIAYTNAAHAQYEYKQQFANLAQAQAEYKQQFAALEQAQLEYKQQFADLAQAQQDLKQQFAAPAQAQQELKQQFAVLAQAQQEHQQQFAALSQAQKEYKEQFAALNEAQQELKQQFAAPTQAQLEYKQQFADLAQAQLEFKKQFAGLIQAQQELKQQLVASAQVQQENKQRSNGPAQPKQYQGRQEYRQRFSAPTPAYQYVQKSATATSPVNYSNVAQYPATQFKAQATAVVRPKVQYATIPQQYQQQQYYYTIPVAEVAVTEQPRVQQTTASQSSSGVIISTTPIPSVVYKSEPTPTTQQLKVAQNNLRSIVA</sequence>
<evidence type="ECO:0000256" key="2">
    <source>
        <dbReference type="SAM" id="MobiDB-lite"/>
    </source>
</evidence>
<feature type="signal peptide" evidence="3">
    <location>
        <begin position="1"/>
        <end position="21"/>
    </location>
</feature>
<evidence type="ECO:0000256" key="1">
    <source>
        <dbReference type="SAM" id="Coils"/>
    </source>
</evidence>
<protein>
    <submittedName>
        <fullName evidence="4">Uncharacterized protein</fullName>
    </submittedName>
</protein>